<feature type="region of interest" description="Disordered" evidence="2">
    <location>
        <begin position="526"/>
        <end position="606"/>
    </location>
</feature>
<feature type="compositionally biased region" description="Low complexity" evidence="2">
    <location>
        <begin position="418"/>
        <end position="428"/>
    </location>
</feature>
<gene>
    <name evidence="3" type="ORF">TCAL_09375</name>
</gene>
<feature type="compositionally biased region" description="Low complexity" evidence="2">
    <location>
        <begin position="235"/>
        <end position="251"/>
    </location>
</feature>
<feature type="compositionally biased region" description="Polar residues" evidence="2">
    <location>
        <begin position="386"/>
        <end position="398"/>
    </location>
</feature>
<comment type="caution">
    <text evidence="3">The sequence shown here is derived from an EMBL/GenBank/DDBJ whole genome shotgun (WGS) entry which is preliminary data.</text>
</comment>
<keyword evidence="4" id="KW-1185">Reference proteome</keyword>
<feature type="compositionally biased region" description="Low complexity" evidence="2">
    <location>
        <begin position="110"/>
        <end position="121"/>
    </location>
</feature>
<feature type="region of interest" description="Disordered" evidence="2">
    <location>
        <begin position="369"/>
        <end position="434"/>
    </location>
</feature>
<dbReference type="AlphaFoldDB" id="A0A553PSP1"/>
<feature type="compositionally biased region" description="Basic and acidic residues" evidence="2">
    <location>
        <begin position="183"/>
        <end position="196"/>
    </location>
</feature>
<feature type="region of interest" description="Disordered" evidence="2">
    <location>
        <begin position="97"/>
        <end position="139"/>
    </location>
</feature>
<proteinExistence type="predicted"/>
<evidence type="ECO:0000313" key="3">
    <source>
        <dbReference type="EMBL" id="TRY80703.1"/>
    </source>
</evidence>
<feature type="compositionally biased region" description="Low complexity" evidence="2">
    <location>
        <begin position="563"/>
        <end position="587"/>
    </location>
</feature>
<feature type="region of interest" description="Disordered" evidence="2">
    <location>
        <begin position="183"/>
        <end position="282"/>
    </location>
</feature>
<organism evidence="3 4">
    <name type="scientific">Tigriopus californicus</name>
    <name type="common">Marine copepod</name>
    <dbReference type="NCBI Taxonomy" id="6832"/>
    <lineage>
        <taxon>Eukaryota</taxon>
        <taxon>Metazoa</taxon>
        <taxon>Ecdysozoa</taxon>
        <taxon>Arthropoda</taxon>
        <taxon>Crustacea</taxon>
        <taxon>Multicrustacea</taxon>
        <taxon>Hexanauplia</taxon>
        <taxon>Copepoda</taxon>
        <taxon>Harpacticoida</taxon>
        <taxon>Harpacticidae</taxon>
        <taxon>Tigriopus</taxon>
    </lineage>
</organism>
<feature type="compositionally biased region" description="Basic and acidic residues" evidence="2">
    <location>
        <begin position="258"/>
        <end position="268"/>
    </location>
</feature>
<evidence type="ECO:0000256" key="1">
    <source>
        <dbReference type="SAM" id="Coils"/>
    </source>
</evidence>
<dbReference type="OrthoDB" id="10046062at2759"/>
<feature type="compositionally biased region" description="Polar residues" evidence="2">
    <location>
        <begin position="97"/>
        <end position="109"/>
    </location>
</feature>
<evidence type="ECO:0000256" key="2">
    <source>
        <dbReference type="SAM" id="MobiDB-lite"/>
    </source>
</evidence>
<dbReference type="EMBL" id="VCGU01000001">
    <property type="protein sequence ID" value="TRY80703.1"/>
    <property type="molecule type" value="Genomic_DNA"/>
</dbReference>
<name>A0A553PSP1_TIGCA</name>
<protein>
    <submittedName>
        <fullName evidence="3">Uncharacterized protein</fullName>
    </submittedName>
</protein>
<dbReference type="Proteomes" id="UP000318571">
    <property type="component" value="Chromosome 12"/>
</dbReference>
<feature type="coiled-coil region" evidence="1">
    <location>
        <begin position="494"/>
        <end position="521"/>
    </location>
</feature>
<sequence length="622" mass="69069">MFKHKGAKDDNNQGSWMRWQFFRKKRKPTTPPKAAALPVQKPIDDLVYQSPKLKKNIQNEVTKQLLKDNDVDLTLQVPIEPKKVVIRSQAILAPRPVSQSVTAPTSRVQASSWNANGSGSSPMCRSRSDYHAQSGRSPGSALVHYQLDSLLKARDNPSVVCAGLVKSRAQKFEAKIAENEQMRESMKFQPKREVPEKNPVVPPHQGLKPSVMTHSNISSMSTTSERSTGILGLLGSTSRSSFPPTSSSGTSKEISPLDESKDRSRTEPARGPSSTMSACPSESEHNFLIDDEYKDQPDLTLHEELESELSDISLDFHDLGYDHFNQDQGQRSYRHDNKKLSRALFFDNFQPDYKDYEHRSDFMSRFRKNKTGSESAGSSGLPIGPASTSGHSQRQNIPSSSSSGRGFHIWRRSKERSTSLSSEDSTSTNGGGCRCREVMNLSQDIMSIKTYLHKLRRILQEADTSTPGIKSDLFRGHGSFDASFSSQLSSITGVQSHEDEMNDLKREVAYLQQQNVEKDRMIKQLQRHLDVQSSPRRTPSPVKMNNAATQTERPSRALSCGVSLGSDAASIPSSSGSEKSSSSGGRSTKLRRSKTPLPRRVIMSSDDGTLRIPIRNLKDTQI</sequence>
<accession>A0A553PSP1</accession>
<keyword evidence="1" id="KW-0175">Coiled coil</keyword>
<reference evidence="3 4" key="1">
    <citation type="journal article" date="2018" name="Nat. Ecol. Evol.">
        <title>Genomic signatures of mitonuclear coevolution across populations of Tigriopus californicus.</title>
        <authorList>
            <person name="Barreto F.S."/>
            <person name="Watson E.T."/>
            <person name="Lima T.G."/>
            <person name="Willett C.S."/>
            <person name="Edmands S."/>
            <person name="Li W."/>
            <person name="Burton R.S."/>
        </authorList>
    </citation>
    <scope>NUCLEOTIDE SEQUENCE [LARGE SCALE GENOMIC DNA]</scope>
    <source>
        <strain evidence="3 4">San Diego</strain>
    </source>
</reference>
<feature type="compositionally biased region" description="Polar residues" evidence="2">
    <location>
        <begin position="212"/>
        <end position="227"/>
    </location>
</feature>
<evidence type="ECO:0000313" key="4">
    <source>
        <dbReference type="Proteomes" id="UP000318571"/>
    </source>
</evidence>